<dbReference type="Proteomes" id="UP001150924">
    <property type="component" value="Unassembled WGS sequence"/>
</dbReference>
<proteinExistence type="predicted"/>
<gene>
    <name evidence="1" type="ORF">OV079_09345</name>
</gene>
<dbReference type="EMBL" id="JAPNKE010000002">
    <property type="protein sequence ID" value="MCY1005766.1"/>
    <property type="molecule type" value="Genomic_DNA"/>
</dbReference>
<name>A0A9X3ES96_9BACT</name>
<accession>A0A9X3ES96</accession>
<comment type="caution">
    <text evidence="1">The sequence shown here is derived from an EMBL/GenBank/DDBJ whole genome shotgun (WGS) entry which is preliminary data.</text>
</comment>
<sequence>MPLVVRMTPLRRPIGELLKFVAALRGPRRAETTAFFRRYGVRHESWHLQDTADGLVVLVVTQIEAPAAAAEAYAASTEPFEVWFKAQVLELSGHDPDEDPLGPPTMAVFAWDDPPGKA</sequence>
<protein>
    <submittedName>
        <fullName evidence="1">Uncharacterized protein</fullName>
    </submittedName>
</protein>
<reference evidence="1" key="1">
    <citation type="submission" date="2022-11" db="EMBL/GenBank/DDBJ databases">
        <title>Minimal conservation of predation-associated metabolite biosynthetic gene clusters underscores biosynthetic potential of Myxococcota including descriptions for ten novel species: Archangium lansinium sp. nov., Myxococcus landrumus sp. nov., Nannocystis bai.</title>
        <authorList>
            <person name="Ahearne A."/>
            <person name="Stevens C."/>
            <person name="Phillips K."/>
        </authorList>
    </citation>
    <scope>NUCLEOTIDE SEQUENCE</scope>
    <source>
        <strain evidence="1">Na p29</strain>
    </source>
</reference>
<dbReference type="AlphaFoldDB" id="A0A9X3ES96"/>
<evidence type="ECO:0000313" key="1">
    <source>
        <dbReference type="EMBL" id="MCY1005766.1"/>
    </source>
</evidence>
<evidence type="ECO:0000313" key="2">
    <source>
        <dbReference type="Proteomes" id="UP001150924"/>
    </source>
</evidence>
<dbReference type="RefSeq" id="WP_267767577.1">
    <property type="nucleotide sequence ID" value="NZ_JAPNKE010000002.1"/>
</dbReference>
<keyword evidence="2" id="KW-1185">Reference proteome</keyword>
<organism evidence="1 2">
    <name type="scientific">Nannocystis pusilla</name>
    <dbReference type="NCBI Taxonomy" id="889268"/>
    <lineage>
        <taxon>Bacteria</taxon>
        <taxon>Pseudomonadati</taxon>
        <taxon>Myxococcota</taxon>
        <taxon>Polyangia</taxon>
        <taxon>Nannocystales</taxon>
        <taxon>Nannocystaceae</taxon>
        <taxon>Nannocystis</taxon>
    </lineage>
</organism>